<dbReference type="PROSITE" id="PS50850">
    <property type="entry name" value="MFS"/>
    <property type="match status" value="1"/>
</dbReference>
<keyword evidence="8" id="KW-1185">Reference proteome</keyword>
<dbReference type="InterPro" id="IPR000849">
    <property type="entry name" value="Sugar_P_transporter"/>
</dbReference>
<dbReference type="PANTHER" id="PTHR43826:SF3">
    <property type="entry name" value="GLUCOSE-6-PHOSPHATE EXCHANGER SLC37A4"/>
    <property type="match status" value="1"/>
</dbReference>
<sequence>MSTVPAGPAGAATLSSYRWVVLFACWLSFTLTSIDRSTWGPASVFVGEDLAVPFASLGVFATAYYIGYVISNALGGIGTDRLGGRWMLSISLFGAGAFMTLFGSTTSATVGIAVQAMVGLFAGADYSAGIRLVASWFPSTQLGLPMGIFVTATSLGTAIANSVVPAMIAWHGWDTSYHFFGVISMVLAVLLFFVLRPGPMLDSEAEASPSATAPVDSERSPSSWTAMLANRNLVLTAIAGFGGFWGLYGFITWANALMIKGHGITPATAGAVVAIFAITAVVVKPIVGFVSDRFFGGARRMPAVLILALFVVTLLVFGNLSSATAFLWLAPLLGAAAYGWTTLLVALVPRLVPSAVTGTASGFANAFWQLGSVIVPLAVGGAYAATGSFMVAFLTLAAGPALGALVMLAVREQRPERADATLATRQ</sequence>
<feature type="transmembrane region" description="Helical" evidence="5">
    <location>
        <begin position="389"/>
        <end position="410"/>
    </location>
</feature>
<feature type="transmembrane region" description="Helical" evidence="5">
    <location>
        <begin position="146"/>
        <end position="170"/>
    </location>
</feature>
<organism evidence="7 8">
    <name type="scientific">Pseudonocardia parietis</name>
    <dbReference type="NCBI Taxonomy" id="570936"/>
    <lineage>
        <taxon>Bacteria</taxon>
        <taxon>Bacillati</taxon>
        <taxon>Actinomycetota</taxon>
        <taxon>Actinomycetes</taxon>
        <taxon>Pseudonocardiales</taxon>
        <taxon>Pseudonocardiaceae</taxon>
        <taxon>Pseudonocardia</taxon>
    </lineage>
</organism>
<feature type="transmembrane region" description="Helical" evidence="5">
    <location>
        <begin position="233"/>
        <end position="251"/>
    </location>
</feature>
<keyword evidence="3 5" id="KW-1133">Transmembrane helix</keyword>
<dbReference type="Pfam" id="PF07690">
    <property type="entry name" value="MFS_1"/>
    <property type="match status" value="1"/>
</dbReference>
<evidence type="ECO:0000313" key="8">
    <source>
        <dbReference type="Proteomes" id="UP001519295"/>
    </source>
</evidence>
<accession>A0ABS4W3E7</accession>
<name>A0ABS4W3E7_9PSEU</name>
<feature type="transmembrane region" description="Helical" evidence="5">
    <location>
        <begin position="16"/>
        <end position="34"/>
    </location>
</feature>
<comment type="subcellular location">
    <subcellularLocation>
        <location evidence="1">Cell membrane</location>
        <topology evidence="1">Multi-pass membrane protein</topology>
    </subcellularLocation>
</comment>
<dbReference type="InterPro" id="IPR011701">
    <property type="entry name" value="MFS"/>
</dbReference>
<evidence type="ECO:0000313" key="7">
    <source>
        <dbReference type="EMBL" id="MBP2370675.1"/>
    </source>
</evidence>
<feature type="transmembrane region" description="Helical" evidence="5">
    <location>
        <begin position="112"/>
        <end position="134"/>
    </location>
</feature>
<dbReference type="RefSeq" id="WP_245351052.1">
    <property type="nucleotide sequence ID" value="NZ_JAGINU010000001.1"/>
</dbReference>
<feature type="transmembrane region" description="Helical" evidence="5">
    <location>
        <begin position="271"/>
        <end position="290"/>
    </location>
</feature>
<dbReference type="PIRSF" id="PIRSF002808">
    <property type="entry name" value="Hexose_phosphate_transp"/>
    <property type="match status" value="1"/>
</dbReference>
<evidence type="ECO:0000256" key="3">
    <source>
        <dbReference type="ARBA" id="ARBA00022989"/>
    </source>
</evidence>
<dbReference type="Gene3D" id="1.20.1250.20">
    <property type="entry name" value="MFS general substrate transporter like domains"/>
    <property type="match status" value="2"/>
</dbReference>
<feature type="transmembrane region" description="Helical" evidence="5">
    <location>
        <begin position="360"/>
        <end position="383"/>
    </location>
</feature>
<evidence type="ECO:0000256" key="1">
    <source>
        <dbReference type="ARBA" id="ARBA00004651"/>
    </source>
</evidence>
<dbReference type="InterPro" id="IPR020846">
    <property type="entry name" value="MFS_dom"/>
</dbReference>
<evidence type="ECO:0000256" key="2">
    <source>
        <dbReference type="ARBA" id="ARBA00022692"/>
    </source>
</evidence>
<proteinExistence type="predicted"/>
<dbReference type="EMBL" id="JAGINU010000001">
    <property type="protein sequence ID" value="MBP2370675.1"/>
    <property type="molecule type" value="Genomic_DNA"/>
</dbReference>
<dbReference type="InterPro" id="IPR036259">
    <property type="entry name" value="MFS_trans_sf"/>
</dbReference>
<evidence type="ECO:0000256" key="4">
    <source>
        <dbReference type="ARBA" id="ARBA00023136"/>
    </source>
</evidence>
<feature type="transmembrane region" description="Helical" evidence="5">
    <location>
        <begin position="302"/>
        <end position="320"/>
    </location>
</feature>
<feature type="domain" description="Major facilitator superfamily (MFS) profile" evidence="6">
    <location>
        <begin position="21"/>
        <end position="415"/>
    </location>
</feature>
<feature type="transmembrane region" description="Helical" evidence="5">
    <location>
        <begin position="86"/>
        <end position="106"/>
    </location>
</feature>
<evidence type="ECO:0000259" key="6">
    <source>
        <dbReference type="PROSITE" id="PS50850"/>
    </source>
</evidence>
<keyword evidence="4 5" id="KW-0472">Membrane</keyword>
<reference evidence="7 8" key="1">
    <citation type="submission" date="2021-03" db="EMBL/GenBank/DDBJ databases">
        <title>Sequencing the genomes of 1000 actinobacteria strains.</title>
        <authorList>
            <person name="Klenk H.-P."/>
        </authorList>
    </citation>
    <scope>NUCLEOTIDE SEQUENCE [LARGE SCALE GENOMIC DNA]</scope>
    <source>
        <strain evidence="7 8">DSM 45256</strain>
    </source>
</reference>
<feature type="transmembrane region" description="Helical" evidence="5">
    <location>
        <begin position="176"/>
        <end position="195"/>
    </location>
</feature>
<dbReference type="InterPro" id="IPR051337">
    <property type="entry name" value="OPA_Antiporter"/>
</dbReference>
<evidence type="ECO:0000256" key="5">
    <source>
        <dbReference type="SAM" id="Phobius"/>
    </source>
</evidence>
<dbReference type="Proteomes" id="UP001519295">
    <property type="component" value="Unassembled WGS sequence"/>
</dbReference>
<feature type="transmembrane region" description="Helical" evidence="5">
    <location>
        <begin position="326"/>
        <end position="348"/>
    </location>
</feature>
<dbReference type="SUPFAM" id="SSF103473">
    <property type="entry name" value="MFS general substrate transporter"/>
    <property type="match status" value="1"/>
</dbReference>
<gene>
    <name evidence="7" type="ORF">JOF36_006371</name>
</gene>
<keyword evidence="2 5" id="KW-0812">Transmembrane</keyword>
<protein>
    <submittedName>
        <fullName evidence="7">Sugar phosphate permease</fullName>
    </submittedName>
</protein>
<dbReference type="PANTHER" id="PTHR43826">
    <property type="entry name" value="GLUCOSE-6-PHOSPHATE EXCHANGER SLC37A4"/>
    <property type="match status" value="1"/>
</dbReference>
<feature type="transmembrane region" description="Helical" evidence="5">
    <location>
        <begin position="54"/>
        <end position="74"/>
    </location>
</feature>
<comment type="caution">
    <text evidence="7">The sequence shown here is derived from an EMBL/GenBank/DDBJ whole genome shotgun (WGS) entry which is preliminary data.</text>
</comment>